<organism evidence="2 3">
    <name type="scientific">Candidatus Gallimonas gallistercoris</name>
    <dbReference type="NCBI Taxonomy" id="2838602"/>
    <lineage>
        <taxon>Bacteria</taxon>
        <taxon>Bacillati</taxon>
        <taxon>Bacillota</taxon>
        <taxon>Clostridia</taxon>
        <taxon>Candidatus Gallimonas</taxon>
    </lineage>
</organism>
<name>A0A9D2H401_9FIRM</name>
<reference evidence="2" key="2">
    <citation type="submission" date="2021-04" db="EMBL/GenBank/DDBJ databases">
        <authorList>
            <person name="Gilroy R."/>
        </authorList>
    </citation>
    <scope>NUCLEOTIDE SEQUENCE</scope>
    <source>
        <strain evidence="2">CHK156-179</strain>
    </source>
</reference>
<dbReference type="Proteomes" id="UP000824221">
    <property type="component" value="Unassembled WGS sequence"/>
</dbReference>
<dbReference type="EMBL" id="DXAJ01000105">
    <property type="protein sequence ID" value="HJA03130.1"/>
    <property type="molecule type" value="Genomic_DNA"/>
</dbReference>
<evidence type="ECO:0000313" key="2">
    <source>
        <dbReference type="EMBL" id="HJA03130.1"/>
    </source>
</evidence>
<gene>
    <name evidence="2" type="ORF">H9797_07140</name>
</gene>
<dbReference type="AlphaFoldDB" id="A0A9D2H401"/>
<comment type="caution">
    <text evidence="2">The sequence shown here is derived from an EMBL/GenBank/DDBJ whole genome shotgun (WGS) entry which is preliminary data.</text>
</comment>
<evidence type="ECO:0000313" key="3">
    <source>
        <dbReference type="Proteomes" id="UP000824221"/>
    </source>
</evidence>
<accession>A0A9D2H401</accession>
<feature type="region of interest" description="Disordered" evidence="1">
    <location>
        <begin position="44"/>
        <end position="68"/>
    </location>
</feature>
<evidence type="ECO:0000256" key="1">
    <source>
        <dbReference type="SAM" id="MobiDB-lite"/>
    </source>
</evidence>
<reference evidence="2" key="1">
    <citation type="journal article" date="2021" name="PeerJ">
        <title>Extensive microbial diversity within the chicken gut microbiome revealed by metagenomics and culture.</title>
        <authorList>
            <person name="Gilroy R."/>
            <person name="Ravi A."/>
            <person name="Getino M."/>
            <person name="Pursley I."/>
            <person name="Horton D.L."/>
            <person name="Alikhan N.F."/>
            <person name="Baker D."/>
            <person name="Gharbi K."/>
            <person name="Hall N."/>
            <person name="Watson M."/>
            <person name="Adriaenssens E.M."/>
            <person name="Foster-Nyarko E."/>
            <person name="Jarju S."/>
            <person name="Secka A."/>
            <person name="Antonio M."/>
            <person name="Oren A."/>
            <person name="Chaudhuri R.R."/>
            <person name="La Ragione R."/>
            <person name="Hildebrand F."/>
            <person name="Pallen M.J."/>
        </authorList>
    </citation>
    <scope>NUCLEOTIDE SEQUENCE</scope>
    <source>
        <strain evidence="2">CHK156-179</strain>
    </source>
</reference>
<proteinExistence type="predicted"/>
<protein>
    <submittedName>
        <fullName evidence="2">Uncharacterized protein</fullName>
    </submittedName>
</protein>
<sequence length="68" mass="7346">MKVETKGHFVSLFSAFMGILCQQTEIPMQRVSFGGTLYFLQGGNTNGRKDRSARAPSGKPAPSGGRLK</sequence>